<dbReference type="InterPro" id="IPR021221">
    <property type="entry name" value="Fil"/>
</dbReference>
<dbReference type="RefSeq" id="WP_104957578.1">
    <property type="nucleotide sequence ID" value="NZ_CP026377.1"/>
</dbReference>
<name>A0A2L0IGR6_9GAMM</name>
<reference evidence="1 2" key="1">
    <citation type="submission" date="2018-01" db="EMBL/GenBank/DDBJ databases">
        <title>Complete and assembled Genome of Pantoea gaviniae DSM22758T.</title>
        <authorList>
            <person name="Stevens M.J.A."/>
            <person name="Zurfluh K."/>
            <person name="Stephan R."/>
        </authorList>
    </citation>
    <scope>NUCLEOTIDE SEQUENCE [LARGE SCALE GENOMIC DNA]</scope>
    <source>
        <strain evidence="1 2">DSM 22758</strain>
    </source>
</reference>
<dbReference type="Pfam" id="PF10893">
    <property type="entry name" value="Phage_186_Fil"/>
    <property type="match status" value="1"/>
</dbReference>
<proteinExistence type="predicted"/>
<dbReference type="OrthoDB" id="6520371at2"/>
<sequence>MPFSVAPLLKRQSQLPAHGHGWITGKNGKRWHPCHGQQQLLNELTTRPQSVIERMKVFIGGFCE</sequence>
<accession>A0A2L0IGR6</accession>
<organism evidence="1 2">
    <name type="scientific">Mixta gaviniae</name>
    <dbReference type="NCBI Taxonomy" id="665914"/>
    <lineage>
        <taxon>Bacteria</taxon>
        <taxon>Pseudomonadati</taxon>
        <taxon>Pseudomonadota</taxon>
        <taxon>Gammaproteobacteria</taxon>
        <taxon>Enterobacterales</taxon>
        <taxon>Erwiniaceae</taxon>
        <taxon>Mixta</taxon>
    </lineage>
</organism>
<protein>
    <submittedName>
        <fullName evidence="1">DUF2724 domain-containing protein</fullName>
    </submittedName>
</protein>
<dbReference type="AlphaFoldDB" id="A0A2L0IGR6"/>
<gene>
    <name evidence="1" type="ORF">C2E15_12040</name>
</gene>
<dbReference type="EMBL" id="CP026377">
    <property type="protein sequence ID" value="AUX93735.1"/>
    <property type="molecule type" value="Genomic_DNA"/>
</dbReference>
<evidence type="ECO:0000313" key="2">
    <source>
        <dbReference type="Proteomes" id="UP000238365"/>
    </source>
</evidence>
<dbReference type="Proteomes" id="UP000238365">
    <property type="component" value="Chromosome"/>
</dbReference>
<dbReference type="KEGG" id="pgz:C2E15_12040"/>
<keyword evidence="2" id="KW-1185">Reference proteome</keyword>
<evidence type="ECO:0000313" key="1">
    <source>
        <dbReference type="EMBL" id="AUX93735.1"/>
    </source>
</evidence>